<name>C5BIJ0_TERTT</name>
<comment type="cofactor">
    <cofactor evidence="4">
        <name>Mg(2+)</name>
        <dbReference type="ChEBI" id="CHEBI:18420"/>
    </cofactor>
</comment>
<dbReference type="Proteomes" id="UP000009080">
    <property type="component" value="Chromosome"/>
</dbReference>
<comment type="subunit">
    <text evidence="2 4">Monomer.</text>
</comment>
<protein>
    <recommendedName>
        <fullName evidence="3 4">Phosphatase NudJ</fullName>
        <ecNumber evidence="4">3.6.1.-</ecNumber>
    </recommendedName>
</protein>
<evidence type="ECO:0000256" key="3">
    <source>
        <dbReference type="ARBA" id="ARBA00015552"/>
    </source>
</evidence>
<feature type="domain" description="Nudix hydrolase" evidence="5">
    <location>
        <begin position="2"/>
        <end position="133"/>
    </location>
</feature>
<evidence type="ECO:0000313" key="7">
    <source>
        <dbReference type="Proteomes" id="UP000009080"/>
    </source>
</evidence>
<keyword evidence="4 6" id="KW-0378">Hydrolase</keyword>
<dbReference type="InterPro" id="IPR033713">
    <property type="entry name" value="NudJ"/>
</dbReference>
<dbReference type="STRING" id="377629.TERTU_1958"/>
<gene>
    <name evidence="4" type="primary">nudJ</name>
    <name evidence="6" type="ordered locus">TERTU_1958</name>
</gene>
<dbReference type="PANTHER" id="PTHR43222">
    <property type="entry name" value="NUDIX HYDROLASE 23"/>
    <property type="match status" value="1"/>
</dbReference>
<dbReference type="PANTHER" id="PTHR43222:SF11">
    <property type="entry name" value="PHOSPHATASE NUDJ"/>
    <property type="match status" value="1"/>
</dbReference>
<evidence type="ECO:0000256" key="1">
    <source>
        <dbReference type="ARBA" id="ARBA00007608"/>
    </source>
</evidence>
<accession>C5BIJ0</accession>
<keyword evidence="7" id="KW-1185">Reference proteome</keyword>
<evidence type="ECO:0000256" key="4">
    <source>
        <dbReference type="RuleBase" id="RU364043"/>
    </source>
</evidence>
<evidence type="ECO:0000256" key="2">
    <source>
        <dbReference type="ARBA" id="ARBA00011245"/>
    </source>
</evidence>
<dbReference type="InterPro" id="IPR015797">
    <property type="entry name" value="NUDIX_hydrolase-like_dom_sf"/>
</dbReference>
<reference evidence="6 7" key="1">
    <citation type="journal article" date="2009" name="PLoS ONE">
        <title>The complete genome of Teredinibacter turnerae T7901: an intracellular endosymbiont of marine wood-boring bivalves (shipworms).</title>
        <authorList>
            <person name="Yang J.C."/>
            <person name="Madupu R."/>
            <person name="Durkin A.S."/>
            <person name="Ekborg N.A."/>
            <person name="Pedamallu C.S."/>
            <person name="Hostetler J.B."/>
            <person name="Radune D."/>
            <person name="Toms B.S."/>
            <person name="Henrissat B."/>
            <person name="Coutinho P.M."/>
            <person name="Schwarz S."/>
            <person name="Field L."/>
            <person name="Trindade-Silva A.E."/>
            <person name="Soares C.A.G."/>
            <person name="Elshahawi S."/>
            <person name="Hanora A."/>
            <person name="Schmidt E.W."/>
            <person name="Haygood M.G."/>
            <person name="Posfai J."/>
            <person name="Benner J."/>
            <person name="Madinger C."/>
            <person name="Nove J."/>
            <person name="Anton B."/>
            <person name="Chaudhary K."/>
            <person name="Foster J."/>
            <person name="Holman A."/>
            <person name="Kumar S."/>
            <person name="Lessard P.A."/>
            <person name="Luyten Y.A."/>
            <person name="Slatko B."/>
            <person name="Wood N."/>
            <person name="Wu B."/>
            <person name="Teplitski M."/>
            <person name="Mougous J.D."/>
            <person name="Ward N."/>
            <person name="Eisen J.A."/>
            <person name="Badger J.H."/>
            <person name="Distel D.L."/>
        </authorList>
    </citation>
    <scope>NUCLEOTIDE SEQUENCE [LARGE SCALE GENOMIC DNA]</scope>
    <source>
        <strain evidence="7">ATCC 39867 / T7901</strain>
    </source>
</reference>
<dbReference type="PROSITE" id="PS51462">
    <property type="entry name" value="NUDIX"/>
    <property type="match status" value="1"/>
</dbReference>
<evidence type="ECO:0000313" key="6">
    <source>
        <dbReference type="EMBL" id="ACR11429.1"/>
    </source>
</evidence>
<keyword evidence="4" id="KW-0460">Magnesium</keyword>
<dbReference type="AlphaFoldDB" id="C5BIJ0"/>
<dbReference type="RefSeq" id="WP_015817541.1">
    <property type="nucleotide sequence ID" value="NC_012997.1"/>
</dbReference>
<dbReference type="eggNOG" id="COG1051">
    <property type="taxonomic scope" value="Bacteria"/>
</dbReference>
<dbReference type="Gene3D" id="3.90.79.10">
    <property type="entry name" value="Nucleoside Triphosphate Pyrophosphohydrolase"/>
    <property type="match status" value="1"/>
</dbReference>
<dbReference type="GO" id="GO:0017111">
    <property type="term" value="F:ribonucleoside triphosphate phosphatase activity"/>
    <property type="evidence" value="ECO:0007669"/>
    <property type="project" value="InterPro"/>
</dbReference>
<dbReference type="InterPro" id="IPR000086">
    <property type="entry name" value="NUDIX_hydrolase_dom"/>
</dbReference>
<dbReference type="SUPFAM" id="SSF55811">
    <property type="entry name" value="Nudix"/>
    <property type="match status" value="1"/>
</dbReference>
<dbReference type="KEGG" id="ttu:TERTU_1958"/>
<dbReference type="Pfam" id="PF00293">
    <property type="entry name" value="NUDIX"/>
    <property type="match status" value="1"/>
</dbReference>
<dbReference type="HOGENOM" id="CLU_037162_6_1_6"/>
<dbReference type="GO" id="GO:0004787">
    <property type="term" value="F:thiamine diphosphate phosphatase activity"/>
    <property type="evidence" value="ECO:0007669"/>
    <property type="project" value="InterPro"/>
</dbReference>
<evidence type="ECO:0000259" key="5">
    <source>
        <dbReference type="PROSITE" id="PS51462"/>
    </source>
</evidence>
<organism evidence="6 7">
    <name type="scientific">Teredinibacter turnerae (strain ATCC 39867 / T7901)</name>
    <dbReference type="NCBI Taxonomy" id="377629"/>
    <lineage>
        <taxon>Bacteria</taxon>
        <taxon>Pseudomonadati</taxon>
        <taxon>Pseudomonadota</taxon>
        <taxon>Gammaproteobacteria</taxon>
        <taxon>Cellvibrionales</taxon>
        <taxon>Cellvibrionaceae</taxon>
        <taxon>Teredinibacter</taxon>
    </lineage>
</organism>
<dbReference type="CDD" id="cd03675">
    <property type="entry name" value="NUDIX_Hydrolase"/>
    <property type="match status" value="1"/>
</dbReference>
<dbReference type="EMBL" id="CP001614">
    <property type="protein sequence ID" value="ACR11429.1"/>
    <property type="molecule type" value="Genomic_DNA"/>
</dbReference>
<proteinExistence type="inferred from homology"/>
<comment type="similarity">
    <text evidence="1 4">Belongs to the Nudix hydrolase family. NudJ subfamily.</text>
</comment>
<dbReference type="EC" id="3.6.1.-" evidence="4"/>
<dbReference type="GO" id="GO:0017110">
    <property type="term" value="F:nucleoside diphosphate phosphatase activity"/>
    <property type="evidence" value="ECO:0007669"/>
    <property type="project" value="InterPro"/>
</dbReference>
<sequence length="150" mass="17108">MVWHAHVTVATVVEKGGKFLMVQESSAGKTVINQPAGHLEENETLIAAAERETLEETQWEVKVTHLLGTSLYKAPQNGITYFRVSYIAEPFAFREQSPLDSDIECALWLSKEDLLTKEELLRSPMVMRDIERYLAGDRFPLDVHRDFTTK</sequence>
<dbReference type="OrthoDB" id="8594221at2"/>